<sequence>MSKINFVFFGTGEEAVYALEAMHSKGITPNLIVTAPDGPVGRHQEITAPLAKKWALKNNVSFFQPDKINKEAISKIEKQKADIFIVVGYGRIIPEALIDLPQYKTLNVHTSLLPQYRGPTPIEAPILAGDSVTGITIMIIDKEFDHGPIVVQEKYPLTGNETTPELTKILFTRGGELLEKILPDWIAGKIKTIEQDHALATYTKKLKKENGQINLEDDPITNWKKFRAYISWPRIFFFQNSKRVIITDAKFINNQFVIKKVLPEGKKEINWEEFKKQSKN</sequence>
<evidence type="ECO:0000313" key="4">
    <source>
        <dbReference type="Proteomes" id="UP000177052"/>
    </source>
</evidence>
<dbReference type="InterPro" id="IPR002376">
    <property type="entry name" value="Formyl_transf_N"/>
</dbReference>
<reference evidence="3 4" key="1">
    <citation type="journal article" date="2016" name="Nat. Commun.">
        <title>Thousands of microbial genomes shed light on interconnected biogeochemical processes in an aquifer system.</title>
        <authorList>
            <person name="Anantharaman K."/>
            <person name="Brown C.T."/>
            <person name="Hug L.A."/>
            <person name="Sharon I."/>
            <person name="Castelle C.J."/>
            <person name="Probst A.J."/>
            <person name="Thomas B.C."/>
            <person name="Singh A."/>
            <person name="Wilkins M.J."/>
            <person name="Karaoz U."/>
            <person name="Brodie E.L."/>
            <person name="Williams K.H."/>
            <person name="Hubbard S.S."/>
            <person name="Banfield J.F."/>
        </authorList>
    </citation>
    <scope>NUCLEOTIDE SEQUENCE [LARGE SCALE GENOMIC DNA]</scope>
</reference>
<evidence type="ECO:0000256" key="1">
    <source>
        <dbReference type="ARBA" id="ARBA00012261"/>
    </source>
</evidence>
<dbReference type="PANTHER" id="PTHR11138">
    <property type="entry name" value="METHIONYL-TRNA FORMYLTRANSFERASE"/>
    <property type="match status" value="1"/>
</dbReference>
<dbReference type="EMBL" id="MFUJ01000013">
    <property type="protein sequence ID" value="OGI79376.1"/>
    <property type="molecule type" value="Genomic_DNA"/>
</dbReference>
<proteinExistence type="predicted"/>
<dbReference type="SUPFAM" id="SSF50486">
    <property type="entry name" value="FMT C-terminal domain-like"/>
    <property type="match status" value="1"/>
</dbReference>
<comment type="caution">
    <text evidence="3">The sequence shown here is derived from an EMBL/GenBank/DDBJ whole genome shotgun (WGS) entry which is preliminary data.</text>
</comment>
<dbReference type="GO" id="GO:0005829">
    <property type="term" value="C:cytosol"/>
    <property type="evidence" value="ECO:0007669"/>
    <property type="project" value="TreeGrafter"/>
</dbReference>
<dbReference type="EC" id="2.1.2.9" evidence="1"/>
<dbReference type="AlphaFoldDB" id="A0A1F6WC89"/>
<dbReference type="Proteomes" id="UP000177052">
    <property type="component" value="Unassembled WGS sequence"/>
</dbReference>
<dbReference type="InterPro" id="IPR011034">
    <property type="entry name" value="Formyl_transferase-like_C_sf"/>
</dbReference>
<dbReference type="InterPro" id="IPR041711">
    <property type="entry name" value="Met-tRNA-FMT_N"/>
</dbReference>
<name>A0A1F6WC89_9BACT</name>
<gene>
    <name evidence="3" type="ORF">A3F19_01515</name>
</gene>
<dbReference type="CDD" id="cd08646">
    <property type="entry name" value="FMT_core_Met-tRNA-FMT_N"/>
    <property type="match status" value="1"/>
</dbReference>
<dbReference type="GO" id="GO:0004479">
    <property type="term" value="F:methionyl-tRNA formyltransferase activity"/>
    <property type="evidence" value="ECO:0007669"/>
    <property type="project" value="UniProtKB-EC"/>
</dbReference>
<accession>A0A1F6WC89</accession>
<dbReference type="Pfam" id="PF00551">
    <property type="entry name" value="Formyl_trans_N"/>
    <property type="match status" value="1"/>
</dbReference>
<organism evidence="3 4">
    <name type="scientific">Candidatus Nomurabacteria bacterium RIFCSPHIGHO2_12_FULL_37_29</name>
    <dbReference type="NCBI Taxonomy" id="1801759"/>
    <lineage>
        <taxon>Bacteria</taxon>
        <taxon>Candidatus Nomuraibacteriota</taxon>
    </lineage>
</organism>
<protein>
    <recommendedName>
        <fullName evidence="1">methionyl-tRNA formyltransferase</fullName>
        <ecNumber evidence="1">2.1.2.9</ecNumber>
    </recommendedName>
</protein>
<feature type="domain" description="Formyl transferase N-terminal" evidence="2">
    <location>
        <begin position="4"/>
        <end position="174"/>
    </location>
</feature>
<evidence type="ECO:0000259" key="2">
    <source>
        <dbReference type="Pfam" id="PF00551"/>
    </source>
</evidence>
<dbReference type="InterPro" id="IPR036477">
    <property type="entry name" value="Formyl_transf_N_sf"/>
</dbReference>
<dbReference type="SUPFAM" id="SSF53328">
    <property type="entry name" value="Formyltransferase"/>
    <property type="match status" value="1"/>
</dbReference>
<evidence type="ECO:0000313" key="3">
    <source>
        <dbReference type="EMBL" id="OGI79376.1"/>
    </source>
</evidence>
<dbReference type="Gene3D" id="3.40.50.12230">
    <property type="match status" value="1"/>
</dbReference>
<dbReference type="PANTHER" id="PTHR11138:SF5">
    <property type="entry name" value="METHIONYL-TRNA FORMYLTRANSFERASE, MITOCHONDRIAL"/>
    <property type="match status" value="1"/>
</dbReference>